<reference evidence="5" key="1">
    <citation type="submission" date="2025-08" db="UniProtKB">
        <authorList>
            <consortium name="Ensembl"/>
        </authorList>
    </citation>
    <scope>IDENTIFICATION</scope>
</reference>
<keyword evidence="3" id="KW-0472">Membrane</keyword>
<name>A0A2K6BX31_MACNE</name>
<evidence type="ECO:0000256" key="3">
    <source>
        <dbReference type="SAM" id="Phobius"/>
    </source>
</evidence>
<dbReference type="OMA" id="QHSITHN"/>
<feature type="region of interest" description="Disordered" evidence="2">
    <location>
        <begin position="234"/>
        <end position="257"/>
    </location>
</feature>
<dbReference type="Ensembl" id="ENSMNET00000040185.1">
    <property type="protein sequence ID" value="ENSMNEP00000015972.1"/>
    <property type="gene ID" value="ENSMNEG00000031946.1"/>
</dbReference>
<accession>A0A2K6BX31</accession>
<feature type="domain" description="Nuclear pore complex interacting protein N-terminal" evidence="4">
    <location>
        <begin position="1"/>
        <end position="236"/>
    </location>
</feature>
<dbReference type="InterPro" id="IPR009443">
    <property type="entry name" value="NPIP"/>
</dbReference>
<feature type="transmembrane region" description="Helical" evidence="3">
    <location>
        <begin position="15"/>
        <end position="38"/>
    </location>
</feature>
<dbReference type="Pfam" id="PF06409">
    <property type="entry name" value="NPIP"/>
    <property type="match status" value="1"/>
</dbReference>
<proteinExistence type="inferred from homology"/>
<organism evidence="5 6">
    <name type="scientific">Macaca nemestrina</name>
    <name type="common">Pig-tailed macaque</name>
    <dbReference type="NCBI Taxonomy" id="9545"/>
    <lineage>
        <taxon>Eukaryota</taxon>
        <taxon>Metazoa</taxon>
        <taxon>Chordata</taxon>
        <taxon>Craniata</taxon>
        <taxon>Vertebrata</taxon>
        <taxon>Euteleostomi</taxon>
        <taxon>Mammalia</taxon>
        <taxon>Eutheria</taxon>
        <taxon>Euarchontoglires</taxon>
        <taxon>Primates</taxon>
        <taxon>Haplorrhini</taxon>
        <taxon>Catarrhini</taxon>
        <taxon>Cercopithecidae</taxon>
        <taxon>Cercopithecinae</taxon>
        <taxon>Macaca</taxon>
    </lineage>
</organism>
<dbReference type="PANTHER" id="PTHR15438">
    <property type="entry name" value="NUCLEAR PORE COMPLEX INTERACTING PROTEIN"/>
    <property type="match status" value="1"/>
</dbReference>
<dbReference type="GeneTree" id="ENSGT00540000072033"/>
<dbReference type="Bgee" id="ENSMNEG00000031946">
    <property type="expression patterns" value="Expressed in multicellular organism"/>
</dbReference>
<sequence>VINSLPDHFQPGPDFFGIPWIAIIIVFLGISTLGIFLWKTSFGVSFLKTVLKLQNVHDRSTDVQRRAWRSNSRSQEGLRSTCMHTKKRVSSFPGIKIGLEDLFTSWRYMEAKVRAEVHKVTTKVNSHYQIHGQRKTTEEGKLRMKECEQAEKERQLSDAEENGKLVMKKIRTYKKMFQDMQQLQWRTEDSYRCKITPYTRKALDNWVSMVAVEHHHSSGLPYSPYLMAEPLRQWMGHQPPPPPQPPSTTDDFLRRQTPPFECPLGPLPFSPADDFLRPHISLLECLLVPLPPSPAEDFLKP</sequence>
<keyword evidence="3" id="KW-1133">Transmembrane helix</keyword>
<dbReference type="PANTHER" id="PTHR15438:SF11">
    <property type="match status" value="1"/>
</dbReference>
<keyword evidence="3" id="KW-0812">Transmembrane</keyword>
<dbReference type="InterPro" id="IPR054697">
    <property type="entry name" value="NPIP_N"/>
</dbReference>
<reference evidence="5" key="2">
    <citation type="submission" date="2025-09" db="UniProtKB">
        <authorList>
            <consortium name="Ensembl"/>
        </authorList>
    </citation>
    <scope>IDENTIFICATION</scope>
</reference>
<evidence type="ECO:0000313" key="6">
    <source>
        <dbReference type="Proteomes" id="UP000233120"/>
    </source>
</evidence>
<evidence type="ECO:0000256" key="2">
    <source>
        <dbReference type="SAM" id="MobiDB-lite"/>
    </source>
</evidence>
<evidence type="ECO:0000256" key="1">
    <source>
        <dbReference type="ARBA" id="ARBA00008971"/>
    </source>
</evidence>
<dbReference type="AlphaFoldDB" id="A0A2K6BX31"/>
<keyword evidence="6" id="KW-1185">Reference proteome</keyword>
<evidence type="ECO:0000313" key="5">
    <source>
        <dbReference type="Ensembl" id="ENSMNEP00000015972.1"/>
    </source>
</evidence>
<evidence type="ECO:0000259" key="4">
    <source>
        <dbReference type="Pfam" id="PF06409"/>
    </source>
</evidence>
<protein>
    <recommendedName>
        <fullName evidence="4">Nuclear pore complex interacting protein N-terminal domain-containing protein</fullName>
    </recommendedName>
</protein>
<dbReference type="Proteomes" id="UP000233120">
    <property type="component" value="Unassembled WGS sequence"/>
</dbReference>
<comment type="similarity">
    <text evidence="1">Belongs to the NPIP family.</text>
</comment>